<organism evidence="1">
    <name type="scientific">mine drainage metagenome</name>
    <dbReference type="NCBI Taxonomy" id="410659"/>
    <lineage>
        <taxon>unclassified sequences</taxon>
        <taxon>metagenomes</taxon>
        <taxon>ecological metagenomes</taxon>
    </lineage>
</organism>
<name>A0A1J5PI17_9ZZZZ</name>
<reference evidence="1" key="1">
    <citation type="submission" date="2016-10" db="EMBL/GenBank/DDBJ databases">
        <title>Sequence of Gallionella enrichment culture.</title>
        <authorList>
            <person name="Poehlein A."/>
            <person name="Muehling M."/>
            <person name="Daniel R."/>
        </authorList>
    </citation>
    <scope>NUCLEOTIDE SEQUENCE</scope>
</reference>
<dbReference type="EMBL" id="MLJW01006094">
    <property type="protein sequence ID" value="OIQ67180.1"/>
    <property type="molecule type" value="Genomic_DNA"/>
</dbReference>
<dbReference type="AlphaFoldDB" id="A0A1J5PI17"/>
<accession>A0A1J5PI17</accession>
<comment type="caution">
    <text evidence="1">The sequence shown here is derived from an EMBL/GenBank/DDBJ whole genome shotgun (WGS) entry which is preliminary data.</text>
</comment>
<gene>
    <name evidence="1" type="ORF">GALL_512450</name>
</gene>
<sequence length="248" mass="27113">MRGILIIVEAGGAERKIEIGHHRIQRKIARDGPGHVVRDRGCANSTLCADDGDDAADGLCFRRGKQPADRAHHVKGIDGRDHIVADAATHQFAIKRDVIDATDHDDARSRIAHGCELIEAGEDVVAAFGLENDDIRRRRAAIGFDGGRHAAHLNLEVGLTEASILPRRLHRRRGLHGLAESLHGHPRGRGDVIVHGRRSDVRRRFGILACVADHLPVSLSLAFSDSGYSVAVVVPLRYFSKPSVRRIV</sequence>
<proteinExistence type="predicted"/>
<protein>
    <submittedName>
        <fullName evidence="1">Uncharacterized protein</fullName>
    </submittedName>
</protein>
<evidence type="ECO:0000313" key="1">
    <source>
        <dbReference type="EMBL" id="OIQ67180.1"/>
    </source>
</evidence>